<dbReference type="PANTHER" id="PTHR42718">
    <property type="entry name" value="MAJOR FACILITATOR SUPERFAMILY MULTIDRUG TRANSPORTER MFSC"/>
    <property type="match status" value="1"/>
</dbReference>
<feature type="transmembrane region" description="Helical" evidence="6">
    <location>
        <begin position="373"/>
        <end position="392"/>
    </location>
</feature>
<gene>
    <name evidence="8" type="ORF">HGRIS_008908</name>
</gene>
<keyword evidence="5 6" id="KW-0472">Membrane</keyword>
<dbReference type="CDD" id="cd17321">
    <property type="entry name" value="MFS_MMR_MDR_like"/>
    <property type="match status" value="1"/>
</dbReference>
<feature type="transmembrane region" description="Helical" evidence="6">
    <location>
        <begin position="480"/>
        <end position="498"/>
    </location>
</feature>
<dbReference type="Gene3D" id="1.20.1720.10">
    <property type="entry name" value="Multidrug resistance protein D"/>
    <property type="match status" value="1"/>
</dbReference>
<feature type="transmembrane region" description="Helical" evidence="6">
    <location>
        <begin position="241"/>
        <end position="261"/>
    </location>
</feature>
<proteinExistence type="predicted"/>
<feature type="transmembrane region" description="Helical" evidence="6">
    <location>
        <begin position="118"/>
        <end position="137"/>
    </location>
</feature>
<dbReference type="SUPFAM" id="SSF103473">
    <property type="entry name" value="MFS general substrate transporter"/>
    <property type="match status" value="1"/>
</dbReference>
<sequence length="500" mass="53523">MESHSINSTRPSSACATIVGEEPSEKAVIDVEVTSLKPSSNFPLSSLRKFAILIVLCSAQFLDIFNANAVIVSLPRLGADLGFSAGTLQWVLSAYTLTFAAFMLISGTVSDIFHPKPVFAIGFAVVGLFSIPIGASVHPIMTIVFRAVQGIGAAMNVPSAIAMIRMTFTDPKERARAYGAYAMAGTIGNVTGFVIGGVLTATTSWRWVFYLIAIISIPMSAFSWFLLPGRDAASTSVRRSIDFPGVFTLTAGLVLFVYAVSEGSEGGWNKPRGITTLVLSVVMCITFFVIERVVKNPALPPRMWSTKNFLVLFLYACGPYWWGFGCELQLIGVFMDLWHDSALTAAIRCLPFGITGLSSYFMAIVFPKTHPSIFLVGGQILMAVGAVLFALADTVHKYWSHIVPGMILGMVGLAAAYVSCTTLIMDSAGKGDEGIVGAVLYTAYQVGSTLGFAIVTSIMIGVNAKQPLDPVSQHLGYEASFWSLVGLAGVMAIVGFFVRR</sequence>
<keyword evidence="2" id="KW-0813">Transport</keyword>
<dbReference type="PROSITE" id="PS50850">
    <property type="entry name" value="MFS"/>
    <property type="match status" value="1"/>
</dbReference>
<protein>
    <recommendedName>
        <fullName evidence="7">Major facilitator superfamily (MFS) profile domain-containing protein</fullName>
    </recommendedName>
</protein>
<evidence type="ECO:0000256" key="1">
    <source>
        <dbReference type="ARBA" id="ARBA00004141"/>
    </source>
</evidence>
<feature type="transmembrane region" description="Helical" evidence="6">
    <location>
        <begin position="143"/>
        <end position="166"/>
    </location>
</feature>
<keyword evidence="3 6" id="KW-0812">Transmembrane</keyword>
<dbReference type="InterPro" id="IPR011701">
    <property type="entry name" value="MFS"/>
</dbReference>
<dbReference type="InterPro" id="IPR020846">
    <property type="entry name" value="MFS_dom"/>
</dbReference>
<accession>A0ABR3IZW2</accession>
<feature type="domain" description="Major facilitator superfamily (MFS) profile" evidence="7">
    <location>
        <begin position="52"/>
        <end position="500"/>
    </location>
</feature>
<feature type="transmembrane region" description="Helical" evidence="6">
    <location>
        <begin position="207"/>
        <end position="229"/>
    </location>
</feature>
<comment type="caution">
    <text evidence="8">The sequence shown here is derived from an EMBL/GenBank/DDBJ whole genome shotgun (WGS) entry which is preliminary data.</text>
</comment>
<evidence type="ECO:0000313" key="9">
    <source>
        <dbReference type="Proteomes" id="UP001556367"/>
    </source>
</evidence>
<evidence type="ECO:0000313" key="8">
    <source>
        <dbReference type="EMBL" id="KAL0948778.1"/>
    </source>
</evidence>
<feature type="transmembrane region" description="Helical" evidence="6">
    <location>
        <begin position="398"/>
        <end position="424"/>
    </location>
</feature>
<evidence type="ECO:0000256" key="5">
    <source>
        <dbReference type="ARBA" id="ARBA00023136"/>
    </source>
</evidence>
<keyword evidence="4 6" id="KW-1133">Transmembrane helix</keyword>
<evidence type="ECO:0000256" key="3">
    <source>
        <dbReference type="ARBA" id="ARBA00022692"/>
    </source>
</evidence>
<feature type="transmembrane region" description="Helical" evidence="6">
    <location>
        <begin position="342"/>
        <end position="366"/>
    </location>
</feature>
<organism evidence="8 9">
    <name type="scientific">Hohenbuehelia grisea</name>
    <dbReference type="NCBI Taxonomy" id="104357"/>
    <lineage>
        <taxon>Eukaryota</taxon>
        <taxon>Fungi</taxon>
        <taxon>Dikarya</taxon>
        <taxon>Basidiomycota</taxon>
        <taxon>Agaricomycotina</taxon>
        <taxon>Agaricomycetes</taxon>
        <taxon>Agaricomycetidae</taxon>
        <taxon>Agaricales</taxon>
        <taxon>Pleurotineae</taxon>
        <taxon>Pleurotaceae</taxon>
        <taxon>Hohenbuehelia</taxon>
    </lineage>
</organism>
<dbReference type="Proteomes" id="UP001556367">
    <property type="component" value="Unassembled WGS sequence"/>
</dbReference>
<reference evidence="9" key="1">
    <citation type="submission" date="2024-06" db="EMBL/GenBank/DDBJ databases">
        <title>Multi-omics analyses provide insights into the biosynthesis of the anticancer antibiotic pleurotin in Hohenbuehelia grisea.</title>
        <authorList>
            <person name="Weaver J.A."/>
            <person name="Alberti F."/>
        </authorList>
    </citation>
    <scope>NUCLEOTIDE SEQUENCE [LARGE SCALE GENOMIC DNA]</scope>
    <source>
        <strain evidence="9">T-177</strain>
    </source>
</reference>
<keyword evidence="9" id="KW-1185">Reference proteome</keyword>
<comment type="subcellular location">
    <subcellularLocation>
        <location evidence="1">Membrane</location>
        <topology evidence="1">Multi-pass membrane protein</topology>
    </subcellularLocation>
</comment>
<dbReference type="Gene3D" id="1.20.1250.20">
    <property type="entry name" value="MFS general substrate transporter like domains"/>
    <property type="match status" value="1"/>
</dbReference>
<feature type="transmembrane region" description="Helical" evidence="6">
    <location>
        <begin position="87"/>
        <end position="106"/>
    </location>
</feature>
<evidence type="ECO:0000256" key="6">
    <source>
        <dbReference type="SAM" id="Phobius"/>
    </source>
</evidence>
<name>A0ABR3IZW2_9AGAR</name>
<dbReference type="EMBL" id="JASNQZ010000012">
    <property type="protein sequence ID" value="KAL0948778.1"/>
    <property type="molecule type" value="Genomic_DNA"/>
</dbReference>
<evidence type="ECO:0000256" key="2">
    <source>
        <dbReference type="ARBA" id="ARBA00022448"/>
    </source>
</evidence>
<feature type="transmembrane region" description="Helical" evidence="6">
    <location>
        <begin position="436"/>
        <end position="460"/>
    </location>
</feature>
<dbReference type="InterPro" id="IPR036259">
    <property type="entry name" value="MFS_trans_sf"/>
</dbReference>
<feature type="transmembrane region" description="Helical" evidence="6">
    <location>
        <begin position="178"/>
        <end position="201"/>
    </location>
</feature>
<dbReference type="Pfam" id="PF07690">
    <property type="entry name" value="MFS_1"/>
    <property type="match status" value="1"/>
</dbReference>
<feature type="transmembrane region" description="Helical" evidence="6">
    <location>
        <begin position="306"/>
        <end position="322"/>
    </location>
</feature>
<evidence type="ECO:0000256" key="4">
    <source>
        <dbReference type="ARBA" id="ARBA00022989"/>
    </source>
</evidence>
<feature type="transmembrane region" description="Helical" evidence="6">
    <location>
        <begin position="50"/>
        <end position="75"/>
    </location>
</feature>
<dbReference type="PANTHER" id="PTHR42718:SF9">
    <property type="entry name" value="MAJOR FACILITATOR SUPERFAMILY MULTIDRUG TRANSPORTER MFSC"/>
    <property type="match status" value="1"/>
</dbReference>
<evidence type="ECO:0000259" key="7">
    <source>
        <dbReference type="PROSITE" id="PS50850"/>
    </source>
</evidence>
<feature type="transmembrane region" description="Helical" evidence="6">
    <location>
        <begin position="273"/>
        <end position="294"/>
    </location>
</feature>